<proteinExistence type="predicted"/>
<name>A0A381ZHF9_9ZZZZ</name>
<feature type="domain" description="Extradiol ring-cleavage dioxygenase class III enzyme subunit B" evidence="1">
    <location>
        <begin position="222"/>
        <end position="326"/>
    </location>
</feature>
<dbReference type="GO" id="GO:0008198">
    <property type="term" value="F:ferrous iron binding"/>
    <property type="evidence" value="ECO:0007669"/>
    <property type="project" value="InterPro"/>
</dbReference>
<accession>A0A381ZHF9</accession>
<organism evidence="2">
    <name type="scientific">marine metagenome</name>
    <dbReference type="NCBI Taxonomy" id="408172"/>
    <lineage>
        <taxon>unclassified sequences</taxon>
        <taxon>metagenomes</taxon>
        <taxon>ecological metagenomes</taxon>
    </lineage>
</organism>
<evidence type="ECO:0000313" key="2">
    <source>
        <dbReference type="EMBL" id="SVA88411.1"/>
    </source>
</evidence>
<gene>
    <name evidence="2" type="ORF">METZ01_LOCUS141265</name>
</gene>
<dbReference type="InterPro" id="IPR004183">
    <property type="entry name" value="Xdiol_dOase_suB"/>
</dbReference>
<sequence length="347" mass="38190">MAKIVGGFASSHSPLMSLTGELWAVHAQNDLRNSELVRPPDGQLVSYEELLATADPGIAELSNVETFTGRVENIQKGLNNLQDRFESINPDIVVMFGDDQSELFFDDNMPSINVYWGDTMKVLPRTITPEMSAARKMSALAYGTKEFDYPVDSDLGLHVIESLMDQDFDVAHSRYMKEEYGGSIGPATWYLQKTRSTQPRPFGLPHAYGFAVARWFADKTPPILPITINTCYPPNWISPRRAYALGQAVRKAVEAWDTNKTVAFACTGGLSHFVVDEELDRLALKGMEEANAEILTTLPRVRLQSATTEIMNWVATAGAMGGTKMETLVYEPGYRTPAGTGCGCACG</sequence>
<dbReference type="AlphaFoldDB" id="A0A381ZHF9"/>
<reference evidence="2" key="1">
    <citation type="submission" date="2018-05" db="EMBL/GenBank/DDBJ databases">
        <authorList>
            <person name="Lanie J.A."/>
            <person name="Ng W.-L."/>
            <person name="Kazmierczak K.M."/>
            <person name="Andrzejewski T.M."/>
            <person name="Davidsen T.M."/>
            <person name="Wayne K.J."/>
            <person name="Tettelin H."/>
            <person name="Glass J.I."/>
            <person name="Rusch D."/>
            <person name="Podicherti R."/>
            <person name="Tsui H.-C.T."/>
            <person name="Winkler M.E."/>
        </authorList>
    </citation>
    <scope>NUCLEOTIDE SEQUENCE</scope>
</reference>
<evidence type="ECO:0000259" key="1">
    <source>
        <dbReference type="Pfam" id="PF02900"/>
    </source>
</evidence>
<dbReference type="Pfam" id="PF02900">
    <property type="entry name" value="LigB"/>
    <property type="match status" value="1"/>
</dbReference>
<protein>
    <recommendedName>
        <fullName evidence="1">Extradiol ring-cleavage dioxygenase class III enzyme subunit B domain-containing protein</fullName>
    </recommendedName>
</protein>
<dbReference type="GO" id="GO:0016702">
    <property type="term" value="F:oxidoreductase activity, acting on single donors with incorporation of molecular oxygen, incorporation of two atoms of oxygen"/>
    <property type="evidence" value="ECO:0007669"/>
    <property type="project" value="UniProtKB-ARBA"/>
</dbReference>
<dbReference type="EMBL" id="UINC01021254">
    <property type="protein sequence ID" value="SVA88411.1"/>
    <property type="molecule type" value="Genomic_DNA"/>
</dbReference>
<feature type="non-terminal residue" evidence="2">
    <location>
        <position position="347"/>
    </location>
</feature>
<dbReference type="SUPFAM" id="SSF53213">
    <property type="entry name" value="LigB-like"/>
    <property type="match status" value="1"/>
</dbReference>
<dbReference type="Gene3D" id="3.40.830.10">
    <property type="entry name" value="LigB-like"/>
    <property type="match status" value="1"/>
</dbReference>